<dbReference type="InterPro" id="IPR036390">
    <property type="entry name" value="WH_DNA-bd_sf"/>
</dbReference>
<sequence>MPAIKKRITAEYLAEREQQRNEENGRTDADVEMEAEDAPVPGPPEQKTSSPLKRKAPSGGGSTGAHQLKWLDGEVLLEKRKRTIPPAELKLATWLDLNFEKKPEVHLSPKSLYSFYTDMCQQEGGGVVEIHQFNKMLHDKFGKEFGLKEGSIKDLIDEALKASGNPKKGMRFHWIKQYIAAKYPAFQIEHRPTVLRSALERRVAYGKVELVKGIGFCGYYLRNVCLQEAKDSGDVENGEKTDDTTTDDDKKESIDIKTEDEEKEKDAGDSEKPAKKKAKRKAKPKRKFGYKDIDHSNPQRLEDVFPLALTYMSEPKEASFSKIKKYLEKYYGKADIEERLKRTLENGCDIGMWDRLSGAGKSGSFQLQVDSFNPDHTESLTDMVCSAIIACAEPKVASYQLIKSYISEYHPDFNIDARPHKLKQAIMRAIQKNTLVQVSGLGMTGSFQLADPFTPSPAILAGNDEDYSSEEEEEGGPSNEVYVVRKTKSGRRAPVERLAYSTEKKKGRLASSSRRGAAKSGRNAGRKSTPKYADSDSEESAESEEEEEASDTEKYTPRKTKSGRGRGAQPAKSAPRGGSSKTKGNVSTPKGRGKPKKSAAQSNLGKRGRPANTKLPVKVESDDERDTYVPQPTKSGRANNKRPAKKPVTPTRGRMTNTKKSYAEDADDEENFYEIEEAAPPPAKKGKQQKVAGKENVGKTPAKTPQKQKARGNKAEAPDSLTSAGRPPRSASKSARKSMKESAASDSEEDEYVARPTASGRGAKKR</sequence>
<dbReference type="Pfam" id="PF00538">
    <property type="entry name" value="Linker_histone"/>
    <property type="match status" value="3"/>
</dbReference>
<feature type="domain" description="H15" evidence="2">
    <location>
        <begin position="376"/>
        <end position="451"/>
    </location>
</feature>
<feature type="region of interest" description="Disordered" evidence="1">
    <location>
        <begin position="232"/>
        <end position="293"/>
    </location>
</feature>
<dbReference type="InterPro" id="IPR036388">
    <property type="entry name" value="WH-like_DNA-bd_sf"/>
</dbReference>
<feature type="region of interest" description="Disordered" evidence="1">
    <location>
        <begin position="1"/>
        <end position="67"/>
    </location>
</feature>
<organism evidence="3 4">
    <name type="scientific">Batillaria attramentaria</name>
    <dbReference type="NCBI Taxonomy" id="370345"/>
    <lineage>
        <taxon>Eukaryota</taxon>
        <taxon>Metazoa</taxon>
        <taxon>Spiralia</taxon>
        <taxon>Lophotrochozoa</taxon>
        <taxon>Mollusca</taxon>
        <taxon>Gastropoda</taxon>
        <taxon>Caenogastropoda</taxon>
        <taxon>Sorbeoconcha</taxon>
        <taxon>Cerithioidea</taxon>
        <taxon>Batillariidae</taxon>
        <taxon>Batillaria</taxon>
    </lineage>
</organism>
<feature type="compositionally biased region" description="Acidic residues" evidence="1">
    <location>
        <begin position="664"/>
        <end position="677"/>
    </location>
</feature>
<name>A0ABD0LQU1_9CAEN</name>
<dbReference type="AlphaFoldDB" id="A0ABD0LQU1"/>
<feature type="compositionally biased region" description="Low complexity" evidence="1">
    <location>
        <begin position="509"/>
        <end position="523"/>
    </location>
</feature>
<proteinExistence type="predicted"/>
<feature type="region of interest" description="Disordered" evidence="1">
    <location>
        <begin position="458"/>
        <end position="766"/>
    </location>
</feature>
<keyword evidence="4" id="KW-1185">Reference proteome</keyword>
<feature type="compositionally biased region" description="Basic and acidic residues" evidence="1">
    <location>
        <begin position="264"/>
        <end position="273"/>
    </location>
</feature>
<dbReference type="PROSITE" id="PS51504">
    <property type="entry name" value="H15"/>
    <property type="match status" value="1"/>
</dbReference>
<comment type="caution">
    <text evidence="3">The sequence shown here is derived from an EMBL/GenBank/DDBJ whole genome shotgun (WGS) entry which is preliminary data.</text>
</comment>
<feature type="compositionally biased region" description="Basic and acidic residues" evidence="1">
    <location>
        <begin position="232"/>
        <end position="257"/>
    </location>
</feature>
<dbReference type="Gene3D" id="1.10.10.10">
    <property type="entry name" value="Winged helix-like DNA-binding domain superfamily/Winged helix DNA-binding domain"/>
    <property type="match status" value="3"/>
</dbReference>
<feature type="compositionally biased region" description="Basic residues" evidence="1">
    <location>
        <begin position="274"/>
        <end position="288"/>
    </location>
</feature>
<protein>
    <recommendedName>
        <fullName evidence="2">H15 domain-containing protein</fullName>
    </recommendedName>
</protein>
<evidence type="ECO:0000256" key="1">
    <source>
        <dbReference type="SAM" id="MobiDB-lite"/>
    </source>
</evidence>
<feature type="compositionally biased region" description="Basic and acidic residues" evidence="1">
    <location>
        <begin position="13"/>
        <end position="29"/>
    </location>
</feature>
<accession>A0ABD0LQU1</accession>
<feature type="compositionally biased region" description="Polar residues" evidence="1">
    <location>
        <begin position="579"/>
        <end position="588"/>
    </location>
</feature>
<feature type="compositionally biased region" description="Acidic residues" evidence="1">
    <location>
        <begin position="535"/>
        <end position="550"/>
    </location>
</feature>
<dbReference type="SMART" id="SM00526">
    <property type="entry name" value="H15"/>
    <property type="match status" value="2"/>
</dbReference>
<gene>
    <name evidence="3" type="ORF">BaRGS_00007503</name>
</gene>
<evidence type="ECO:0000313" key="4">
    <source>
        <dbReference type="Proteomes" id="UP001519460"/>
    </source>
</evidence>
<feature type="compositionally biased region" description="Low complexity" evidence="1">
    <location>
        <begin position="723"/>
        <end position="733"/>
    </location>
</feature>
<evidence type="ECO:0000259" key="2">
    <source>
        <dbReference type="PROSITE" id="PS51504"/>
    </source>
</evidence>
<dbReference type="EMBL" id="JACVVK020000032">
    <property type="protein sequence ID" value="KAK7501378.1"/>
    <property type="molecule type" value="Genomic_DNA"/>
</dbReference>
<reference evidence="3 4" key="1">
    <citation type="journal article" date="2023" name="Sci. Data">
        <title>Genome assembly of the Korean intertidal mud-creeper Batillaria attramentaria.</title>
        <authorList>
            <person name="Patra A.K."/>
            <person name="Ho P.T."/>
            <person name="Jun S."/>
            <person name="Lee S.J."/>
            <person name="Kim Y."/>
            <person name="Won Y.J."/>
        </authorList>
    </citation>
    <scope>NUCLEOTIDE SEQUENCE [LARGE SCALE GENOMIC DNA]</scope>
    <source>
        <strain evidence="3">Wonlab-2016</strain>
    </source>
</reference>
<dbReference type="InterPro" id="IPR005818">
    <property type="entry name" value="Histone_H1/H5_H15"/>
</dbReference>
<dbReference type="SUPFAM" id="SSF46785">
    <property type="entry name" value="Winged helix' DNA-binding domain"/>
    <property type="match status" value="3"/>
</dbReference>
<feature type="compositionally biased region" description="Acidic residues" evidence="1">
    <location>
        <begin position="463"/>
        <end position="475"/>
    </location>
</feature>
<evidence type="ECO:0000313" key="3">
    <source>
        <dbReference type="EMBL" id="KAK7501378.1"/>
    </source>
</evidence>
<dbReference type="Proteomes" id="UP001519460">
    <property type="component" value="Unassembled WGS sequence"/>
</dbReference>